<feature type="compositionally biased region" description="Polar residues" evidence="1">
    <location>
        <begin position="134"/>
        <end position="143"/>
    </location>
</feature>
<evidence type="ECO:0000313" key="2">
    <source>
        <dbReference type="EMBL" id="KAL1609939.1"/>
    </source>
</evidence>
<protein>
    <submittedName>
        <fullName evidence="2">Uncharacterized protein</fullName>
    </submittedName>
</protein>
<dbReference type="EMBL" id="JAKJXO020000002">
    <property type="protein sequence ID" value="KAL1609939.1"/>
    <property type="molecule type" value="Genomic_DNA"/>
</dbReference>
<reference evidence="2 3" key="1">
    <citation type="submission" date="2024-02" db="EMBL/GenBank/DDBJ databases">
        <title>De novo assembly and annotation of 12 fungi associated with fruit tree decline syndrome in Ontario, Canada.</title>
        <authorList>
            <person name="Sulman M."/>
            <person name="Ellouze W."/>
            <person name="Ilyukhin E."/>
        </authorList>
    </citation>
    <scope>NUCLEOTIDE SEQUENCE [LARGE SCALE GENOMIC DNA]</scope>
    <source>
        <strain evidence="2 3">M42-189</strain>
    </source>
</reference>
<evidence type="ECO:0000256" key="1">
    <source>
        <dbReference type="SAM" id="MobiDB-lite"/>
    </source>
</evidence>
<evidence type="ECO:0000313" key="3">
    <source>
        <dbReference type="Proteomes" id="UP001521785"/>
    </source>
</evidence>
<proteinExistence type="predicted"/>
<comment type="caution">
    <text evidence="2">The sequence shown here is derived from an EMBL/GenBank/DDBJ whole genome shotgun (WGS) entry which is preliminary data.</text>
</comment>
<organism evidence="2 3">
    <name type="scientific">Paraconiothyrium brasiliense</name>
    <dbReference type="NCBI Taxonomy" id="300254"/>
    <lineage>
        <taxon>Eukaryota</taxon>
        <taxon>Fungi</taxon>
        <taxon>Dikarya</taxon>
        <taxon>Ascomycota</taxon>
        <taxon>Pezizomycotina</taxon>
        <taxon>Dothideomycetes</taxon>
        <taxon>Pleosporomycetidae</taxon>
        <taxon>Pleosporales</taxon>
        <taxon>Massarineae</taxon>
        <taxon>Didymosphaeriaceae</taxon>
        <taxon>Paraconiothyrium</taxon>
    </lineage>
</organism>
<gene>
    <name evidence="2" type="ORF">SLS60_001604</name>
</gene>
<accession>A0ABR3RZS9</accession>
<keyword evidence="3" id="KW-1185">Reference proteome</keyword>
<dbReference type="Proteomes" id="UP001521785">
    <property type="component" value="Unassembled WGS sequence"/>
</dbReference>
<sequence length="163" mass="18552">MSRPSRPSATVTKNQSPRTQAWMDPITYGKATRKLIYDTSIATITSPYNQHIRRSLGFRETSAPGKGKPVFASERVEHLYYELDRMAVHVLPNNSHEALMQAWQAQEYTDDVERLLRELGGKIWGDSIEERKLSSNPNSQLLTTGDPGASGDLLYEHKRHREL</sequence>
<name>A0ABR3RZS9_9PLEO</name>
<feature type="region of interest" description="Disordered" evidence="1">
    <location>
        <begin position="134"/>
        <end position="163"/>
    </location>
</feature>